<dbReference type="InterPro" id="IPR024571">
    <property type="entry name" value="ERAP1-like_C_dom"/>
</dbReference>
<dbReference type="PANTHER" id="PTHR11533">
    <property type="entry name" value="PROTEASE M1 ZINC METALLOPROTEASE"/>
    <property type="match status" value="1"/>
</dbReference>
<evidence type="ECO:0000256" key="1">
    <source>
        <dbReference type="ARBA" id="ARBA00010136"/>
    </source>
</evidence>
<organism evidence="3 4">
    <name type="scientific">Tegillarca granosa</name>
    <name type="common">Malaysian cockle</name>
    <name type="synonym">Anadara granosa</name>
    <dbReference type="NCBI Taxonomy" id="220873"/>
    <lineage>
        <taxon>Eukaryota</taxon>
        <taxon>Metazoa</taxon>
        <taxon>Spiralia</taxon>
        <taxon>Lophotrochozoa</taxon>
        <taxon>Mollusca</taxon>
        <taxon>Bivalvia</taxon>
        <taxon>Autobranchia</taxon>
        <taxon>Pteriomorphia</taxon>
        <taxon>Arcoida</taxon>
        <taxon>Arcoidea</taxon>
        <taxon>Arcidae</taxon>
        <taxon>Tegillarca</taxon>
    </lineage>
</organism>
<dbReference type="PANTHER" id="PTHR11533:SF301">
    <property type="entry name" value="AMINOPEPTIDASE"/>
    <property type="match status" value="1"/>
</dbReference>
<feature type="domain" description="ERAP1-like C-terminal" evidence="2">
    <location>
        <begin position="123"/>
        <end position="270"/>
    </location>
</feature>
<reference evidence="3 4" key="1">
    <citation type="submission" date="2022-12" db="EMBL/GenBank/DDBJ databases">
        <title>Chromosome-level genome of Tegillarca granosa.</title>
        <authorList>
            <person name="Kim J."/>
        </authorList>
    </citation>
    <scope>NUCLEOTIDE SEQUENCE [LARGE SCALE GENOMIC DNA]</scope>
    <source>
        <strain evidence="3">Teg-2019</strain>
        <tissue evidence="3">Adductor muscle</tissue>
    </source>
</reference>
<keyword evidence="4" id="KW-1185">Reference proteome</keyword>
<dbReference type="InterPro" id="IPR050344">
    <property type="entry name" value="Peptidase_M1_aminopeptidases"/>
</dbReference>
<dbReference type="Pfam" id="PF11838">
    <property type="entry name" value="ERAP1_C"/>
    <property type="match status" value="1"/>
</dbReference>
<evidence type="ECO:0000259" key="2">
    <source>
        <dbReference type="Pfam" id="PF11838"/>
    </source>
</evidence>
<dbReference type="Gene3D" id="1.25.50.20">
    <property type="match status" value="1"/>
</dbReference>
<dbReference type="EMBL" id="JARBDR010000191">
    <property type="protein sequence ID" value="KAJ8319602.1"/>
    <property type="molecule type" value="Genomic_DNA"/>
</dbReference>
<proteinExistence type="inferred from homology"/>
<comment type="caution">
    <text evidence="3">The sequence shown here is derived from an EMBL/GenBank/DDBJ whole genome shotgun (WGS) entry which is preliminary data.</text>
</comment>
<protein>
    <recommendedName>
        <fullName evidence="2">ERAP1-like C-terminal domain-containing protein</fullName>
    </recommendedName>
</protein>
<comment type="similarity">
    <text evidence="1">Belongs to the peptidase M1 family.</text>
</comment>
<gene>
    <name evidence="3" type="ORF">KUTeg_002846</name>
</gene>
<evidence type="ECO:0000313" key="3">
    <source>
        <dbReference type="EMBL" id="KAJ8319602.1"/>
    </source>
</evidence>
<dbReference type="Proteomes" id="UP001217089">
    <property type="component" value="Unassembled WGS sequence"/>
</dbReference>
<evidence type="ECO:0000313" key="4">
    <source>
        <dbReference type="Proteomes" id="UP001217089"/>
    </source>
</evidence>
<accession>A0ABQ9FUD8</accession>
<name>A0ABQ9FUD8_TEGGR</name>
<sequence>METALGTVEYLKKEREYIVWEAASDELSYVNSMLERTPLYGKFSVNFLETSCRPGLKLSKLIQTIKIAVTTRSLQHLYDYRSQAHSVTIHYESLLGCVGRNASFVGTAASTTINQIMNKYMVEMVGEIFNETGLDNTGAKHLESIDASLRYTVYCTGIKYGGVEEWDFAFNQYKTSNVASEKSRLMSALACRYEQRYLRYALTPDQIRKQDATSVLVYISRNSVGRSLTWDFIRANWDYIFNEYRPSLYRLAKLVDGITKKFNSKYENDQKRHLLRFDKNENDQFCVCDLRKLILKVIPFCLTEPIYGTGFFSFTRLIGGITESFNTNLDVSQILFRISKITLLEHLYFHKEKLMRFFIHRPTTLYSSNLC</sequence>